<name>A0ABW5J1Y7_9FLAO</name>
<feature type="transmembrane region" description="Helical" evidence="1">
    <location>
        <begin position="202"/>
        <end position="220"/>
    </location>
</feature>
<gene>
    <name evidence="2" type="ORF">ACFSTG_14615</name>
</gene>
<keyword evidence="1" id="KW-0812">Transmembrane</keyword>
<feature type="transmembrane region" description="Helical" evidence="1">
    <location>
        <begin position="53"/>
        <end position="71"/>
    </location>
</feature>
<keyword evidence="3" id="KW-1185">Reference proteome</keyword>
<evidence type="ECO:0000313" key="3">
    <source>
        <dbReference type="Proteomes" id="UP001597468"/>
    </source>
</evidence>
<feature type="transmembrane region" description="Helical" evidence="1">
    <location>
        <begin position="5"/>
        <end position="22"/>
    </location>
</feature>
<comment type="caution">
    <text evidence="2">The sequence shown here is derived from an EMBL/GenBank/DDBJ whole genome shotgun (WGS) entry which is preliminary data.</text>
</comment>
<dbReference type="RefSeq" id="WP_380754813.1">
    <property type="nucleotide sequence ID" value="NZ_JBHULT010000013.1"/>
</dbReference>
<feature type="transmembrane region" description="Helical" evidence="1">
    <location>
        <begin position="171"/>
        <end position="190"/>
    </location>
</feature>
<protein>
    <recommendedName>
        <fullName evidence="4">YhhN-like protein</fullName>
    </recommendedName>
</protein>
<reference evidence="3" key="1">
    <citation type="journal article" date="2019" name="Int. J. Syst. Evol. Microbiol.">
        <title>The Global Catalogue of Microorganisms (GCM) 10K type strain sequencing project: providing services to taxonomists for standard genome sequencing and annotation.</title>
        <authorList>
            <consortium name="The Broad Institute Genomics Platform"/>
            <consortium name="The Broad Institute Genome Sequencing Center for Infectious Disease"/>
            <person name="Wu L."/>
            <person name="Ma J."/>
        </authorList>
    </citation>
    <scope>NUCLEOTIDE SEQUENCE [LARGE SCALE GENOMIC DNA]</scope>
    <source>
        <strain evidence="3">KCTC 42585</strain>
    </source>
</reference>
<accession>A0ABW5J1Y7</accession>
<evidence type="ECO:0008006" key="4">
    <source>
        <dbReference type="Google" id="ProtNLM"/>
    </source>
</evidence>
<dbReference type="Proteomes" id="UP001597468">
    <property type="component" value="Unassembled WGS sequence"/>
</dbReference>
<dbReference type="EMBL" id="JBHULT010000013">
    <property type="protein sequence ID" value="MFD2519138.1"/>
    <property type="molecule type" value="Genomic_DNA"/>
</dbReference>
<feature type="transmembrane region" description="Helical" evidence="1">
    <location>
        <begin position="142"/>
        <end position="164"/>
    </location>
</feature>
<evidence type="ECO:0000256" key="1">
    <source>
        <dbReference type="SAM" id="Phobius"/>
    </source>
</evidence>
<keyword evidence="1" id="KW-1133">Transmembrane helix</keyword>
<feature type="transmembrane region" description="Helical" evidence="1">
    <location>
        <begin position="28"/>
        <end position="46"/>
    </location>
</feature>
<organism evidence="2 3">
    <name type="scientific">Salinimicrobium flavum</name>
    <dbReference type="NCBI Taxonomy" id="1737065"/>
    <lineage>
        <taxon>Bacteria</taxon>
        <taxon>Pseudomonadati</taxon>
        <taxon>Bacteroidota</taxon>
        <taxon>Flavobacteriia</taxon>
        <taxon>Flavobacteriales</taxon>
        <taxon>Flavobacteriaceae</taxon>
        <taxon>Salinimicrobium</taxon>
    </lineage>
</organism>
<feature type="transmembrane region" description="Helical" evidence="1">
    <location>
        <begin position="77"/>
        <end position="98"/>
    </location>
</feature>
<keyword evidence="1" id="KW-0472">Membrane</keyword>
<sequence>MKQKYFFAFLVIAAIVANFIGVLKDDFWLKKSGEFLFILPLLGYYLRDLPIKNLNFLAFLICVVAANGMAFLQDSWYFNHIILGLWLASYIFLVREAIKNTEYERGSRFMSLYFMVVVAIYTYLLFLHIMEIERSLSDGLMFSLYILYYLNILIFAITALVYYLNSFSRKSVFFMCLTLSFIFSDVFRDMEVFYFRDLSVELVGSLIRFAALKLVFLFFVTKEKKLRLLHLV</sequence>
<proteinExistence type="predicted"/>
<evidence type="ECO:0000313" key="2">
    <source>
        <dbReference type="EMBL" id="MFD2519138.1"/>
    </source>
</evidence>
<feature type="transmembrane region" description="Helical" evidence="1">
    <location>
        <begin position="110"/>
        <end position="130"/>
    </location>
</feature>